<dbReference type="PANTHER" id="PTHR12473:SF17">
    <property type="entry name" value="UBIQUITIN CARBOXYL-TERMINAL HYDROLASE MINDY-3"/>
    <property type="match status" value="1"/>
</dbReference>
<dbReference type="Gene3D" id="1.10.238.10">
    <property type="entry name" value="EF-hand"/>
    <property type="match status" value="1"/>
</dbReference>
<keyword evidence="7 8" id="KW-0788">Thiol protease</keyword>
<evidence type="ECO:0000256" key="4">
    <source>
        <dbReference type="ARBA" id="ARBA00022670"/>
    </source>
</evidence>
<dbReference type="InterPro" id="IPR039785">
    <property type="entry name" value="MINY3/4"/>
</dbReference>
<comment type="catalytic activity">
    <reaction evidence="1 8">
        <text>Thiol-dependent hydrolysis of ester, thioester, amide, peptide and isopeptide bonds formed by the C-terminal Gly of ubiquitin (a 76-residue protein attached to proteins as an intracellular targeting signal).</text>
        <dbReference type="EC" id="3.4.19.12"/>
    </reaction>
</comment>
<evidence type="ECO:0000256" key="7">
    <source>
        <dbReference type="ARBA" id="ARBA00022807"/>
    </source>
</evidence>
<dbReference type="SUPFAM" id="SSF47473">
    <property type="entry name" value="EF-hand"/>
    <property type="match status" value="1"/>
</dbReference>
<reference evidence="9 10" key="1">
    <citation type="submission" date="2020-02" db="EMBL/GenBank/DDBJ databases">
        <authorList>
            <person name="Ferguson B K."/>
        </authorList>
    </citation>
    <scope>NUCLEOTIDE SEQUENCE [LARGE SCALE GENOMIC DNA]</scope>
</reference>
<dbReference type="SMART" id="SM01174">
    <property type="entry name" value="DUF4205"/>
    <property type="match status" value="1"/>
</dbReference>
<dbReference type="InterPro" id="IPR025257">
    <property type="entry name" value="MINDY-3/4_CD"/>
</dbReference>
<evidence type="ECO:0000313" key="9">
    <source>
        <dbReference type="EMBL" id="CAB0011774.1"/>
    </source>
</evidence>
<evidence type="ECO:0000256" key="1">
    <source>
        <dbReference type="ARBA" id="ARBA00000707"/>
    </source>
</evidence>
<evidence type="ECO:0000256" key="8">
    <source>
        <dbReference type="RuleBase" id="RU367088"/>
    </source>
</evidence>
<dbReference type="AlphaFoldDB" id="A0A6H5H6R4"/>
<sequence>MAAQASSPVPPPDLDEIIKIMWGNEVREEVFQRWKQGFKFSNDEPTALIQNEGGPCAVIAPVQAHILKSIIKDHCPKTSNWNEIRQMKSDRVSKLLIRALCEILSQAYAGNKYILVHMNESPAEHLEQKETGASCGGASSPEHSSNLTSSNADTQERPPSRKDLADHSYFHSQLRALSFECTEEVEAYYLERIDTLRETFGVLLFLYSVLCTKGIEALHCEVADPLEPFVDCEHGYGSQSLINLMISGRAVAHVWNFDQDICGLKLKGVNKQCHVGFLTLLEHLRYCEVGSFLKNPINPVWVLGSETHLTVLFSFEKRLVSAETPSEVARRVFKSYDPEGNNFISSSLLQDVMSSLDLVSDPEYVDIMRKKLDSENLGIILLSAFMDEFFPEEAVTIPDTFPVYHYNGLIRSCPHNKVVYQEGTAVLLETNMSSVLESNSMLTCLQTKWPSIELQWASGITPSLN</sequence>
<evidence type="ECO:0000256" key="6">
    <source>
        <dbReference type="ARBA" id="ARBA00022801"/>
    </source>
</evidence>
<dbReference type="GO" id="GO:0071108">
    <property type="term" value="P:protein K48-linked deubiquitination"/>
    <property type="evidence" value="ECO:0007669"/>
    <property type="project" value="InterPro"/>
</dbReference>
<keyword evidence="4 8" id="KW-0645">Protease</keyword>
<dbReference type="GO" id="GO:0004843">
    <property type="term" value="F:cysteine-type deubiquitinase activity"/>
    <property type="evidence" value="ECO:0007669"/>
    <property type="project" value="UniProtKB-UniRule"/>
</dbReference>
<name>A0A6H5H6R4_9HEMI</name>
<dbReference type="GO" id="GO:0006508">
    <property type="term" value="P:proteolysis"/>
    <property type="evidence" value="ECO:0007669"/>
    <property type="project" value="UniProtKB-KW"/>
</dbReference>
<dbReference type="OrthoDB" id="9981542at2759"/>
<evidence type="ECO:0000256" key="2">
    <source>
        <dbReference type="ARBA" id="ARBA00002107"/>
    </source>
</evidence>
<gene>
    <name evidence="9" type="ORF">NTEN_LOCUS16667</name>
</gene>
<comment type="similarity">
    <text evidence="3 8">Belongs to the MINDY deubiquitinase family. FAM188 subfamily.</text>
</comment>
<proteinExistence type="inferred from homology"/>
<protein>
    <recommendedName>
        <fullName evidence="8">Ubiquitin carboxyl-terminal hydrolase MINDY</fullName>
        <ecNumber evidence="8">3.4.19.12</ecNumber>
    </recommendedName>
</protein>
<dbReference type="InterPro" id="IPR002048">
    <property type="entry name" value="EF_hand_dom"/>
</dbReference>
<dbReference type="PANTHER" id="PTHR12473">
    <property type="entry name" value="UBIQUITIN CARBOXYL-TERMINAL HYDROLASE MINDY-4-RELATED"/>
    <property type="match status" value="1"/>
</dbReference>
<evidence type="ECO:0000313" key="10">
    <source>
        <dbReference type="Proteomes" id="UP000479000"/>
    </source>
</evidence>
<dbReference type="PROSITE" id="PS50222">
    <property type="entry name" value="EF_HAND_2"/>
    <property type="match status" value="1"/>
</dbReference>
<dbReference type="Proteomes" id="UP000479000">
    <property type="component" value="Unassembled WGS sequence"/>
</dbReference>
<accession>A0A6H5H6R4</accession>
<keyword evidence="10" id="KW-1185">Reference proteome</keyword>
<dbReference type="GO" id="GO:0005509">
    <property type="term" value="F:calcium ion binding"/>
    <property type="evidence" value="ECO:0007669"/>
    <property type="project" value="InterPro"/>
</dbReference>
<organism evidence="9 10">
    <name type="scientific">Nesidiocoris tenuis</name>
    <dbReference type="NCBI Taxonomy" id="355587"/>
    <lineage>
        <taxon>Eukaryota</taxon>
        <taxon>Metazoa</taxon>
        <taxon>Ecdysozoa</taxon>
        <taxon>Arthropoda</taxon>
        <taxon>Hexapoda</taxon>
        <taxon>Insecta</taxon>
        <taxon>Pterygota</taxon>
        <taxon>Neoptera</taxon>
        <taxon>Paraneoptera</taxon>
        <taxon>Hemiptera</taxon>
        <taxon>Heteroptera</taxon>
        <taxon>Panheteroptera</taxon>
        <taxon>Cimicomorpha</taxon>
        <taxon>Miridae</taxon>
        <taxon>Dicyphina</taxon>
        <taxon>Nesidiocoris</taxon>
    </lineage>
</organism>
<keyword evidence="5 8" id="KW-0833">Ubl conjugation pathway</keyword>
<dbReference type="GO" id="GO:1990380">
    <property type="term" value="F:K48-linked deubiquitinase activity"/>
    <property type="evidence" value="ECO:0007669"/>
    <property type="project" value="UniProtKB-UniRule"/>
</dbReference>
<dbReference type="EMBL" id="CADCXU010024267">
    <property type="protein sequence ID" value="CAB0011774.1"/>
    <property type="molecule type" value="Genomic_DNA"/>
</dbReference>
<dbReference type="EC" id="3.4.19.12" evidence="8"/>
<dbReference type="Pfam" id="PF13898">
    <property type="entry name" value="MINDY-3_4_CD"/>
    <property type="match status" value="1"/>
</dbReference>
<dbReference type="InterPro" id="IPR011992">
    <property type="entry name" value="EF-hand-dom_pair"/>
</dbReference>
<keyword evidence="6 8" id="KW-0378">Hydrolase</keyword>
<comment type="function">
    <text evidence="2 8">Hydrolase that can remove 'Lys-48'-linked conjugated ubiquitin from proteins.</text>
</comment>
<evidence type="ECO:0000256" key="5">
    <source>
        <dbReference type="ARBA" id="ARBA00022786"/>
    </source>
</evidence>
<evidence type="ECO:0000256" key="3">
    <source>
        <dbReference type="ARBA" id="ARBA00011074"/>
    </source>
</evidence>